<reference evidence="1 2" key="1">
    <citation type="journal article" date="2021" name="Hortic Res">
        <title>High-quality reference genome and annotation aids understanding of berry development for evergreen blueberry (Vaccinium darrowii).</title>
        <authorList>
            <person name="Yu J."/>
            <person name="Hulse-Kemp A.M."/>
            <person name="Babiker E."/>
            <person name="Staton M."/>
        </authorList>
    </citation>
    <scope>NUCLEOTIDE SEQUENCE [LARGE SCALE GENOMIC DNA]</scope>
    <source>
        <strain evidence="2">cv. NJ 8807/NJ 8810</strain>
        <tissue evidence="1">Young leaf</tissue>
    </source>
</reference>
<sequence length="171" mass="19630">MVSKDCLPESFVFHNLNYLRLDTEYTKADLLGIAILLELSPKLETMILDRGVRISEEVFGGSISEEFERLNFKLPSLWHLKLNCYWGTMDELHFLSLVLKSEVVLERIVLRPVRLHNRVIPIVLVKQSHGFRVVQGSFPGCGLHVYQGTDVYQGTEISGFFWKSETNVFSP</sequence>
<keyword evidence="2" id="KW-1185">Reference proteome</keyword>
<dbReference type="EMBL" id="CM037151">
    <property type="protein sequence ID" value="KAH7844430.1"/>
    <property type="molecule type" value="Genomic_DNA"/>
</dbReference>
<accession>A0ACB7XVD1</accession>
<evidence type="ECO:0000313" key="1">
    <source>
        <dbReference type="EMBL" id="KAH7844430.1"/>
    </source>
</evidence>
<protein>
    <submittedName>
        <fullName evidence="1">Uncharacterized protein</fullName>
    </submittedName>
</protein>
<name>A0ACB7XVD1_9ERIC</name>
<comment type="caution">
    <text evidence="1">The sequence shown here is derived from an EMBL/GenBank/DDBJ whole genome shotgun (WGS) entry which is preliminary data.</text>
</comment>
<organism evidence="1 2">
    <name type="scientific">Vaccinium darrowii</name>
    <dbReference type="NCBI Taxonomy" id="229202"/>
    <lineage>
        <taxon>Eukaryota</taxon>
        <taxon>Viridiplantae</taxon>
        <taxon>Streptophyta</taxon>
        <taxon>Embryophyta</taxon>
        <taxon>Tracheophyta</taxon>
        <taxon>Spermatophyta</taxon>
        <taxon>Magnoliopsida</taxon>
        <taxon>eudicotyledons</taxon>
        <taxon>Gunneridae</taxon>
        <taxon>Pentapetalae</taxon>
        <taxon>asterids</taxon>
        <taxon>Ericales</taxon>
        <taxon>Ericaceae</taxon>
        <taxon>Vaccinioideae</taxon>
        <taxon>Vaccinieae</taxon>
        <taxon>Vaccinium</taxon>
    </lineage>
</organism>
<gene>
    <name evidence="1" type="ORF">Vadar_027875</name>
</gene>
<evidence type="ECO:0000313" key="2">
    <source>
        <dbReference type="Proteomes" id="UP000828048"/>
    </source>
</evidence>
<proteinExistence type="predicted"/>
<dbReference type="Proteomes" id="UP000828048">
    <property type="component" value="Chromosome 1"/>
</dbReference>